<reference evidence="1 2" key="2">
    <citation type="journal article" date="2022" name="Mol. Ecol. Resour.">
        <title>The genomes of chicory, endive, great burdock and yacon provide insights into Asteraceae paleo-polyploidization history and plant inulin production.</title>
        <authorList>
            <person name="Fan W."/>
            <person name="Wang S."/>
            <person name="Wang H."/>
            <person name="Wang A."/>
            <person name="Jiang F."/>
            <person name="Liu H."/>
            <person name="Zhao H."/>
            <person name="Xu D."/>
            <person name="Zhang Y."/>
        </authorList>
    </citation>
    <scope>NUCLEOTIDE SEQUENCE [LARGE SCALE GENOMIC DNA]</scope>
    <source>
        <strain evidence="2">cv. Yunnan</strain>
        <tissue evidence="1">Leaves</tissue>
    </source>
</reference>
<reference evidence="2" key="1">
    <citation type="journal article" date="2022" name="Mol. Ecol. Resour.">
        <title>The genomes of chicory, endive, great burdock and yacon provide insights into Asteraceae palaeo-polyploidization history and plant inulin production.</title>
        <authorList>
            <person name="Fan W."/>
            <person name="Wang S."/>
            <person name="Wang H."/>
            <person name="Wang A."/>
            <person name="Jiang F."/>
            <person name="Liu H."/>
            <person name="Zhao H."/>
            <person name="Xu D."/>
            <person name="Zhang Y."/>
        </authorList>
    </citation>
    <scope>NUCLEOTIDE SEQUENCE [LARGE SCALE GENOMIC DNA]</scope>
    <source>
        <strain evidence="2">cv. Yunnan</strain>
    </source>
</reference>
<protein>
    <submittedName>
        <fullName evidence="1">Uncharacterized protein</fullName>
    </submittedName>
</protein>
<sequence length="208" mass="24443">MRIRLQELKAKLEIGWKWWKWWKRWECLDDAMEIFEACGYHPHIGIKVLIQKALITIVDTSYGVRFDMHDLIQEMGHYIVRGEHPNNPEKHSRVWKQEEINDMCLGDATMHLPRLKVLELVDMKNLLSTPEFDGLPCLQKLTLHCEELNKIHPSLGNHTSLEYVCVSGCSKLRMFPTINSKLLKSSFVMNVWSSPRSNQTWKAWKLCL</sequence>
<organism evidence="1 2">
    <name type="scientific">Smallanthus sonchifolius</name>
    <dbReference type="NCBI Taxonomy" id="185202"/>
    <lineage>
        <taxon>Eukaryota</taxon>
        <taxon>Viridiplantae</taxon>
        <taxon>Streptophyta</taxon>
        <taxon>Embryophyta</taxon>
        <taxon>Tracheophyta</taxon>
        <taxon>Spermatophyta</taxon>
        <taxon>Magnoliopsida</taxon>
        <taxon>eudicotyledons</taxon>
        <taxon>Gunneridae</taxon>
        <taxon>Pentapetalae</taxon>
        <taxon>asterids</taxon>
        <taxon>campanulids</taxon>
        <taxon>Asterales</taxon>
        <taxon>Asteraceae</taxon>
        <taxon>Asteroideae</taxon>
        <taxon>Heliantheae alliance</taxon>
        <taxon>Millerieae</taxon>
        <taxon>Smallanthus</taxon>
    </lineage>
</organism>
<name>A0ACB9IHC6_9ASTR</name>
<dbReference type="EMBL" id="CM042025">
    <property type="protein sequence ID" value="KAI3807088.1"/>
    <property type="molecule type" value="Genomic_DNA"/>
</dbReference>
<comment type="caution">
    <text evidence="1">The sequence shown here is derived from an EMBL/GenBank/DDBJ whole genome shotgun (WGS) entry which is preliminary data.</text>
</comment>
<proteinExistence type="predicted"/>
<gene>
    <name evidence="1" type="ORF">L1987_23010</name>
</gene>
<accession>A0ACB9IHC6</accession>
<evidence type="ECO:0000313" key="2">
    <source>
        <dbReference type="Proteomes" id="UP001056120"/>
    </source>
</evidence>
<dbReference type="Proteomes" id="UP001056120">
    <property type="component" value="Linkage Group LG08"/>
</dbReference>
<keyword evidence="2" id="KW-1185">Reference proteome</keyword>
<evidence type="ECO:0000313" key="1">
    <source>
        <dbReference type="EMBL" id="KAI3807088.1"/>
    </source>
</evidence>